<feature type="compositionally biased region" description="Basic and acidic residues" evidence="2">
    <location>
        <begin position="209"/>
        <end position="236"/>
    </location>
</feature>
<evidence type="ECO:0000256" key="2">
    <source>
        <dbReference type="SAM" id="MobiDB-lite"/>
    </source>
</evidence>
<feature type="coiled-coil region" evidence="1">
    <location>
        <begin position="369"/>
        <end position="396"/>
    </location>
</feature>
<feature type="region of interest" description="Disordered" evidence="2">
    <location>
        <begin position="325"/>
        <end position="350"/>
    </location>
</feature>
<dbReference type="Proteomes" id="UP000245119">
    <property type="component" value="Linkage Group LG9"/>
</dbReference>
<dbReference type="STRING" id="400727.A0A2T7NT53"/>
<feature type="region of interest" description="Disordered" evidence="2">
    <location>
        <begin position="182"/>
        <end position="256"/>
    </location>
</feature>
<evidence type="ECO:0000313" key="4">
    <source>
        <dbReference type="Proteomes" id="UP000245119"/>
    </source>
</evidence>
<gene>
    <name evidence="3" type="ORF">C0Q70_14794</name>
</gene>
<dbReference type="OrthoDB" id="687730at2759"/>
<dbReference type="EMBL" id="PZQS01000009">
    <property type="protein sequence ID" value="PVD24316.1"/>
    <property type="molecule type" value="Genomic_DNA"/>
</dbReference>
<accession>A0A2T7NT53</accession>
<feature type="compositionally biased region" description="Basic and acidic residues" evidence="2">
    <location>
        <begin position="325"/>
        <end position="338"/>
    </location>
</feature>
<keyword evidence="4" id="KW-1185">Reference proteome</keyword>
<name>A0A2T7NT53_POMCA</name>
<proteinExistence type="predicted"/>
<sequence length="479" mass="54278">MIDHIQKIENQLHQQQNEVSFDRVTMSFSDTSCTLDGNDNHDTNNVNNSESMNAVNGYLLGRSPIVEVLDSNLLSSSVTSCTSSLSDFCDSEKLKEAQEAQKKAEAEIQKYKDEIKESTQKLKKSGDEVTQLKTQLFDSQQLAKERADLVTDLQDQLKKAEAATKEVKQQILELRGQLETERTRHKQTLTELEESRSQLLAAQQSAKQSHNEAEQMRNKAKHLQEELEAEKKERHATARHSHGESPYTGRQSARSKAEFTALKEECSNLRKRIQAIEAEMKMSRKENLQLSSEYNKLQESYKHLEALKTKLASSETAWRMNLTDAQKDAEKTKQEVREPSSSPLSTLPLTTSTPKAVQQFLPEANKIQLQDANEELVRLRAQCQEYSQKMAVLSRQVTSMETDYCKLAERSKMVGISAHYNKKVDELSSLLLLKHTTADAAVCYPDRSVSYFGAHHGYLLLMLAARLPFFPQSSAFQPS</sequence>
<dbReference type="AlphaFoldDB" id="A0A2T7NT53"/>
<feature type="compositionally biased region" description="Low complexity" evidence="2">
    <location>
        <begin position="339"/>
        <end position="350"/>
    </location>
</feature>
<organism evidence="3 4">
    <name type="scientific">Pomacea canaliculata</name>
    <name type="common">Golden apple snail</name>
    <dbReference type="NCBI Taxonomy" id="400727"/>
    <lineage>
        <taxon>Eukaryota</taxon>
        <taxon>Metazoa</taxon>
        <taxon>Spiralia</taxon>
        <taxon>Lophotrochozoa</taxon>
        <taxon>Mollusca</taxon>
        <taxon>Gastropoda</taxon>
        <taxon>Caenogastropoda</taxon>
        <taxon>Architaenioglossa</taxon>
        <taxon>Ampullarioidea</taxon>
        <taxon>Ampullariidae</taxon>
        <taxon>Pomacea</taxon>
    </lineage>
</organism>
<protein>
    <submittedName>
        <fullName evidence="3">Uncharacterized protein</fullName>
    </submittedName>
</protein>
<reference evidence="3 4" key="1">
    <citation type="submission" date="2018-04" db="EMBL/GenBank/DDBJ databases">
        <title>The genome of golden apple snail Pomacea canaliculata provides insight into stress tolerance and invasive adaptation.</title>
        <authorList>
            <person name="Liu C."/>
            <person name="Liu B."/>
            <person name="Ren Y."/>
            <person name="Zhang Y."/>
            <person name="Wang H."/>
            <person name="Li S."/>
            <person name="Jiang F."/>
            <person name="Yin L."/>
            <person name="Zhang G."/>
            <person name="Qian W."/>
            <person name="Fan W."/>
        </authorList>
    </citation>
    <scope>NUCLEOTIDE SEQUENCE [LARGE SCALE GENOMIC DNA]</scope>
    <source>
        <strain evidence="3">SZHN2017</strain>
        <tissue evidence="3">Muscle</tissue>
    </source>
</reference>
<keyword evidence="1" id="KW-0175">Coiled coil</keyword>
<evidence type="ECO:0000313" key="3">
    <source>
        <dbReference type="EMBL" id="PVD24316.1"/>
    </source>
</evidence>
<feature type="compositionally biased region" description="Low complexity" evidence="2">
    <location>
        <begin position="197"/>
        <end position="208"/>
    </location>
</feature>
<comment type="caution">
    <text evidence="3">The sequence shown here is derived from an EMBL/GenBank/DDBJ whole genome shotgun (WGS) entry which is preliminary data.</text>
</comment>
<evidence type="ECO:0000256" key="1">
    <source>
        <dbReference type="SAM" id="Coils"/>
    </source>
</evidence>